<dbReference type="EMBL" id="CM042034">
    <property type="protein sequence ID" value="KAI3759885.1"/>
    <property type="molecule type" value="Genomic_DNA"/>
</dbReference>
<reference evidence="1 2" key="2">
    <citation type="journal article" date="2022" name="Mol. Ecol. Resour.">
        <title>The genomes of chicory, endive, great burdock and yacon provide insights into Asteraceae paleo-polyploidization history and plant inulin production.</title>
        <authorList>
            <person name="Fan W."/>
            <person name="Wang S."/>
            <person name="Wang H."/>
            <person name="Wang A."/>
            <person name="Jiang F."/>
            <person name="Liu H."/>
            <person name="Zhao H."/>
            <person name="Xu D."/>
            <person name="Zhang Y."/>
        </authorList>
    </citation>
    <scope>NUCLEOTIDE SEQUENCE [LARGE SCALE GENOMIC DNA]</scope>
    <source>
        <strain evidence="2">cv. Yunnan</strain>
        <tissue evidence="1">Leaves</tissue>
    </source>
</reference>
<protein>
    <submittedName>
        <fullName evidence="1">Uncharacterized protein</fullName>
    </submittedName>
</protein>
<organism evidence="1 2">
    <name type="scientific">Smallanthus sonchifolius</name>
    <dbReference type="NCBI Taxonomy" id="185202"/>
    <lineage>
        <taxon>Eukaryota</taxon>
        <taxon>Viridiplantae</taxon>
        <taxon>Streptophyta</taxon>
        <taxon>Embryophyta</taxon>
        <taxon>Tracheophyta</taxon>
        <taxon>Spermatophyta</taxon>
        <taxon>Magnoliopsida</taxon>
        <taxon>eudicotyledons</taxon>
        <taxon>Gunneridae</taxon>
        <taxon>Pentapetalae</taxon>
        <taxon>asterids</taxon>
        <taxon>campanulids</taxon>
        <taxon>Asterales</taxon>
        <taxon>Asteraceae</taxon>
        <taxon>Asteroideae</taxon>
        <taxon>Heliantheae alliance</taxon>
        <taxon>Millerieae</taxon>
        <taxon>Smallanthus</taxon>
    </lineage>
</organism>
<evidence type="ECO:0000313" key="2">
    <source>
        <dbReference type="Proteomes" id="UP001056120"/>
    </source>
</evidence>
<gene>
    <name evidence="1" type="ORF">L1987_50269</name>
</gene>
<name>A0ACB9EM54_9ASTR</name>
<reference evidence="2" key="1">
    <citation type="journal article" date="2022" name="Mol. Ecol. Resour.">
        <title>The genomes of chicory, endive, great burdock and yacon provide insights into Asteraceae palaeo-polyploidization history and plant inulin production.</title>
        <authorList>
            <person name="Fan W."/>
            <person name="Wang S."/>
            <person name="Wang H."/>
            <person name="Wang A."/>
            <person name="Jiang F."/>
            <person name="Liu H."/>
            <person name="Zhao H."/>
            <person name="Xu D."/>
            <person name="Zhang Y."/>
        </authorList>
    </citation>
    <scope>NUCLEOTIDE SEQUENCE [LARGE SCALE GENOMIC DNA]</scope>
    <source>
        <strain evidence="2">cv. Yunnan</strain>
    </source>
</reference>
<evidence type="ECO:0000313" key="1">
    <source>
        <dbReference type="EMBL" id="KAI3759885.1"/>
    </source>
</evidence>
<keyword evidence="2" id="KW-1185">Reference proteome</keyword>
<comment type="caution">
    <text evidence="1">The sequence shown here is derived from an EMBL/GenBank/DDBJ whole genome shotgun (WGS) entry which is preliminary data.</text>
</comment>
<proteinExistence type="predicted"/>
<sequence>MEDYDDDDGFDPSSHSVSDHIHVWKLVDDLVRTVNIMLTRRTKLTERPLLEELTIFLNSTENVEDLRSHLHTFQSKNAPSTLVSLYRSPIQWQKQLAEISIKGFIISCKRGFQKHPIQLCAHVVLDFCRLLGDSVGRDDLLYSFCRGSLGYMVQYYRVGKKSRDRSDVSSFDKGYLPIYGGDCKPNTCGNCNTLDDNVIQQLFWISYHLCEKMNDYLVEVRDLMLMMDPEIYGDQCLSILVFLKEIYNILKLYKDGKCYFRSHLEPVIDSLVFLINTYAIRGDDYKWILVLKDLLGFESRRHLVMLMLPVAENGDDLVMDIDRSQVLSESFEFISKEFPENLRGGFLVQFKNEEAIGERVLRSWLYFVCQEIFNPQNGFFTVCPNDLRRFFPNHTSNVDPLHLKYFRFAGRVIAIAFMHEIQVGIKFDRTFFLQLARSDLCLEDIKDADPVYYKSCKQILDMDPDVVDTLCLTFVDEIIKSGSIEVVELCGDGKNVAVNSTNRNKYIELLIKHRYMTRVAKKVANFGKGFADIVGDKRKQRLIFRILEFEDHVGMLHGIEDLISVDDWKLHTVYDGYTETDPQIHWFWEVVGEMNDEQRRNLLFFWTSLKYLPINGFGGLKQQLLINKPDHPINYLPSSSTCFYIIRVPCYPSLEVMRQKLNTITHDDVGDSFGAP</sequence>
<dbReference type="Proteomes" id="UP001056120">
    <property type="component" value="Linkage Group LG17"/>
</dbReference>
<accession>A0ACB9EM54</accession>